<comment type="caution">
    <text evidence="2">The sequence shown here is derived from an EMBL/GenBank/DDBJ whole genome shotgun (WGS) entry which is preliminary data.</text>
</comment>
<dbReference type="PROSITE" id="PS51257">
    <property type="entry name" value="PROKAR_LIPOPROTEIN"/>
    <property type="match status" value="1"/>
</dbReference>
<name>A0A2U2B398_9BACT</name>
<accession>A0A2U2B398</accession>
<keyword evidence="1" id="KW-0378">Hydrolase</keyword>
<reference evidence="2 3" key="1">
    <citation type="submission" date="2018-05" db="EMBL/GenBank/DDBJ databases">
        <title>Marinilabilia rubrum sp. nov., isolated from saltern sediment.</title>
        <authorList>
            <person name="Zhang R."/>
        </authorList>
    </citation>
    <scope>NUCLEOTIDE SEQUENCE [LARGE SCALE GENOMIC DNA]</scope>
    <source>
        <strain evidence="2 3">WTE16</strain>
    </source>
</reference>
<keyword evidence="3" id="KW-1185">Reference proteome</keyword>
<dbReference type="PANTHER" id="PTHR47406">
    <property type="entry name" value="COAGULATION FACTOR 5/8 TYPE, C-TERMINAL"/>
    <property type="match status" value="1"/>
</dbReference>
<dbReference type="GO" id="GO:0005975">
    <property type="term" value="P:carbohydrate metabolic process"/>
    <property type="evidence" value="ECO:0007669"/>
    <property type="project" value="UniProtKB-ARBA"/>
</dbReference>
<dbReference type="RefSeq" id="WP_109266310.1">
    <property type="nucleotide sequence ID" value="NZ_QEWP01000035.1"/>
</dbReference>
<dbReference type="Gene3D" id="2.60.120.260">
    <property type="entry name" value="Galactose-binding domain-like"/>
    <property type="match status" value="1"/>
</dbReference>
<protein>
    <recommendedName>
        <fullName evidence="4">DUF4838 domain-containing protein</fullName>
    </recommendedName>
</protein>
<dbReference type="Gene3D" id="3.20.20.80">
    <property type="entry name" value="Glycosidases"/>
    <property type="match status" value="1"/>
</dbReference>
<organism evidence="2 3">
    <name type="scientific">Marinilabilia rubra</name>
    <dbReference type="NCBI Taxonomy" id="2162893"/>
    <lineage>
        <taxon>Bacteria</taxon>
        <taxon>Pseudomonadati</taxon>
        <taxon>Bacteroidota</taxon>
        <taxon>Bacteroidia</taxon>
        <taxon>Marinilabiliales</taxon>
        <taxon>Marinilabiliaceae</taxon>
        <taxon>Marinilabilia</taxon>
    </lineage>
</organism>
<gene>
    <name evidence="2" type="ORF">DDZ16_20300</name>
</gene>
<dbReference type="Proteomes" id="UP000244956">
    <property type="component" value="Unassembled WGS sequence"/>
</dbReference>
<evidence type="ECO:0000313" key="3">
    <source>
        <dbReference type="Proteomes" id="UP000244956"/>
    </source>
</evidence>
<dbReference type="Gene3D" id="3.30.379.10">
    <property type="entry name" value="Chitobiase/beta-hexosaminidase domain 2-like"/>
    <property type="match status" value="1"/>
</dbReference>
<dbReference type="OrthoDB" id="1099022at2"/>
<dbReference type="SUPFAM" id="SSF49785">
    <property type="entry name" value="Galactose-binding domain-like"/>
    <property type="match status" value="1"/>
</dbReference>
<dbReference type="InterPro" id="IPR008979">
    <property type="entry name" value="Galactose-bd-like_sf"/>
</dbReference>
<dbReference type="AlphaFoldDB" id="A0A2U2B398"/>
<dbReference type="GO" id="GO:0016787">
    <property type="term" value="F:hydrolase activity"/>
    <property type="evidence" value="ECO:0007669"/>
    <property type="project" value="UniProtKB-KW"/>
</dbReference>
<sequence length="745" mass="84816">MKKFCQIAFVLMVLLSSCQDKNLQIVSNQSTDYVIVIPENADSLVEHAADEIQYYMEAVSGAKPEIRKLADKPAGPSILVGWPVEAKETKPATVHISVSSEQLNIGGGNSRSVLNAVYFFLERYANIRFLTPGAEVIPENPYFSVPGDLDFSYTPEITTRTVHSRLFYNNPSFAAKHFVTQEAFPRYVPGARVHTFHRFLPESVFFDKHPEYYALRNEERRPTQLCLTNPEVFKLVVEAVDSLLKANPGAEVISVSQDDNTQYCQCEECKAINKHAKSPAGSVIDFVNRVARKFPDKQISTLAYQYTRKAPENIKPEDNVLITLCSIECDRSAPINEKCRDFAQDLEDWGTLTDNIRIWDYTTQFTNFLAPFPNLHTLKPNIQLFRDNHAKWVFEQHSYNPSELFELRSYLTAKLLWNPDADADSIISEFLKGYYQEAAPFIQKYISKVHKEIKADSDFFLFLYGDPSQAFDSFLSPDHLIQYDNWYEEAQAAVAGKPEILERVKRAGLSVDFALLEAARQQISPEIGLVQTNDDGSNTVSVITHERLERFKNVTREGNITLLNEMGYTIDEYVGQYSEMLKRAGATNLAYQKPVELLTSPKKYANEDPRVLTDGAFGGPNFYANWLGFEGNHMEAIIDLEKEVMVSEISTAFLKVTNHLVFYPEKVQYLTSKDGTTFSEFGVAGNQEPLTRKTRKNDIRNFTVERKPQKTRYIKIIATNILTPPYWHHGTGLPAWIFADEVMVR</sequence>
<dbReference type="InterPro" id="IPR029018">
    <property type="entry name" value="Hex-like_dom2"/>
</dbReference>
<dbReference type="EMBL" id="QEWP01000035">
    <property type="protein sequence ID" value="PWD97530.1"/>
    <property type="molecule type" value="Genomic_DNA"/>
</dbReference>
<proteinExistence type="predicted"/>
<evidence type="ECO:0000256" key="1">
    <source>
        <dbReference type="ARBA" id="ARBA00022801"/>
    </source>
</evidence>
<dbReference type="InterPro" id="IPR032287">
    <property type="entry name" value="DUF4838"/>
</dbReference>
<evidence type="ECO:0008006" key="4">
    <source>
        <dbReference type="Google" id="ProtNLM"/>
    </source>
</evidence>
<dbReference type="PANTHER" id="PTHR47406:SF2">
    <property type="entry name" value="ALPHA GLUCURONIDASE N-TERMINAL DOMAIN-CONTAINING PROTEIN"/>
    <property type="match status" value="1"/>
</dbReference>
<dbReference type="Pfam" id="PF16126">
    <property type="entry name" value="DUF4838"/>
    <property type="match status" value="1"/>
</dbReference>
<evidence type="ECO:0000313" key="2">
    <source>
        <dbReference type="EMBL" id="PWD97530.1"/>
    </source>
</evidence>